<reference evidence="1" key="1">
    <citation type="submission" date="2020-05" db="UniProtKB">
        <authorList>
            <consortium name="EnsemblMetazoa"/>
        </authorList>
    </citation>
    <scope>IDENTIFICATION</scope>
    <source>
        <strain evidence="1">TTRI</strain>
    </source>
</reference>
<dbReference type="AlphaFoldDB" id="A0A1A9VU49"/>
<keyword evidence="2" id="KW-1185">Reference proteome</keyword>
<dbReference type="STRING" id="7395.A0A1A9VU49"/>
<evidence type="ECO:0000313" key="1">
    <source>
        <dbReference type="EnsemblMetazoa" id="GAUT047689-PA"/>
    </source>
</evidence>
<dbReference type="EnsemblMetazoa" id="GAUT047689-RA">
    <property type="protein sequence ID" value="GAUT047689-PA"/>
    <property type="gene ID" value="GAUT047689"/>
</dbReference>
<dbReference type="Proteomes" id="UP000078200">
    <property type="component" value="Unassembled WGS sequence"/>
</dbReference>
<name>A0A1A9VU49_GLOAU</name>
<accession>A0A1A9VU49</accession>
<evidence type="ECO:0000313" key="2">
    <source>
        <dbReference type="Proteomes" id="UP000078200"/>
    </source>
</evidence>
<organism evidence="1 2">
    <name type="scientific">Glossina austeni</name>
    <name type="common">Savannah tsetse fly</name>
    <dbReference type="NCBI Taxonomy" id="7395"/>
    <lineage>
        <taxon>Eukaryota</taxon>
        <taxon>Metazoa</taxon>
        <taxon>Ecdysozoa</taxon>
        <taxon>Arthropoda</taxon>
        <taxon>Hexapoda</taxon>
        <taxon>Insecta</taxon>
        <taxon>Pterygota</taxon>
        <taxon>Neoptera</taxon>
        <taxon>Endopterygota</taxon>
        <taxon>Diptera</taxon>
        <taxon>Brachycera</taxon>
        <taxon>Muscomorpha</taxon>
        <taxon>Hippoboscoidea</taxon>
        <taxon>Glossinidae</taxon>
        <taxon>Glossina</taxon>
    </lineage>
</organism>
<sequence>MKIEDYHRTIEAAKCAFYSKEWSSLFAKRRSELLKSYLHEPPISQCVQWIEDAKSNQLRRDGVRYARIQLSDK</sequence>
<proteinExistence type="predicted"/>
<protein>
    <submittedName>
        <fullName evidence="1">Uncharacterized protein</fullName>
    </submittedName>
</protein>
<dbReference type="VEuPathDB" id="VectorBase:GAUT047689"/>